<feature type="signal peptide" evidence="2">
    <location>
        <begin position="1"/>
        <end position="22"/>
    </location>
</feature>
<evidence type="ECO:0000313" key="4">
    <source>
        <dbReference type="EMBL" id="VEI61519.1"/>
    </source>
</evidence>
<dbReference type="RefSeq" id="WP_126530396.1">
    <property type="nucleotide sequence ID" value="NZ_JAQOZY010000001.1"/>
</dbReference>
<dbReference type="AlphaFoldDB" id="A0A3S5F133"/>
<protein>
    <submittedName>
        <fullName evidence="4">Putative biofilm stress and motility protein A</fullName>
    </submittedName>
</protein>
<dbReference type="InterPro" id="IPR051096">
    <property type="entry name" value="BhsA/McbA_stress_biofilm_assoc"/>
</dbReference>
<dbReference type="EMBL" id="LR134493">
    <property type="protein sequence ID" value="VEI61519.1"/>
    <property type="molecule type" value="Genomic_DNA"/>
</dbReference>
<evidence type="ECO:0000256" key="2">
    <source>
        <dbReference type="SAM" id="SignalP"/>
    </source>
</evidence>
<sequence>MKYLYSYLTAALLAGASFSALAAPLSVTAVNNQQAAGLQRLGAVSVSGVAGTSDDAVRKLQEKAADQGASHYRIIGLDTPGDSSLWRGNAEIYR</sequence>
<dbReference type="Gene3D" id="3.30.1660.10">
    <property type="entry name" value="Flavin-binding protein dodecin"/>
    <property type="match status" value="1"/>
</dbReference>
<evidence type="ECO:0000256" key="1">
    <source>
        <dbReference type="ARBA" id="ARBA00022729"/>
    </source>
</evidence>
<keyword evidence="1 2" id="KW-0732">Signal</keyword>
<gene>
    <name evidence="4" type="ORF">NCTC10036_00504</name>
</gene>
<evidence type="ECO:0000313" key="5">
    <source>
        <dbReference type="Proteomes" id="UP000281904"/>
    </source>
</evidence>
<accession>A0A3S5F133</accession>
<feature type="chain" id="PRO_5018770240" evidence="2">
    <location>
        <begin position="23"/>
        <end position="94"/>
    </location>
</feature>
<proteinExistence type="predicted"/>
<dbReference type="InterPro" id="IPR025543">
    <property type="entry name" value="Dodecin-like"/>
</dbReference>
<dbReference type="InterPro" id="IPR010854">
    <property type="entry name" value="YdgH/BhsA/McbA-like_dom"/>
</dbReference>
<reference evidence="4 5" key="1">
    <citation type="submission" date="2018-12" db="EMBL/GenBank/DDBJ databases">
        <authorList>
            <consortium name="Pathogen Informatics"/>
        </authorList>
    </citation>
    <scope>NUCLEOTIDE SEQUENCE [LARGE SCALE GENOMIC DNA]</scope>
    <source>
        <strain evidence="4 5">NCTC10036</strain>
    </source>
</reference>
<organism evidence="4 5">
    <name type="scientific">Serratia rubidaea</name>
    <name type="common">Serratia marinorubra</name>
    <dbReference type="NCBI Taxonomy" id="61652"/>
    <lineage>
        <taxon>Bacteria</taxon>
        <taxon>Pseudomonadati</taxon>
        <taxon>Pseudomonadota</taxon>
        <taxon>Gammaproteobacteria</taxon>
        <taxon>Enterobacterales</taxon>
        <taxon>Yersiniaceae</taxon>
        <taxon>Serratia</taxon>
    </lineage>
</organism>
<evidence type="ECO:0000259" key="3">
    <source>
        <dbReference type="Pfam" id="PF07338"/>
    </source>
</evidence>
<dbReference type="Proteomes" id="UP000281904">
    <property type="component" value="Chromosome"/>
</dbReference>
<dbReference type="SUPFAM" id="SSF159871">
    <property type="entry name" value="YdgH-like"/>
    <property type="match status" value="1"/>
</dbReference>
<dbReference type="PANTHER" id="PTHR34156">
    <property type="entry name" value="OUTER MEMBRANE PROTEIN-RELATED-RELATED"/>
    <property type="match status" value="1"/>
</dbReference>
<dbReference type="InterPro" id="IPR036275">
    <property type="entry name" value="YdgH-like_sf"/>
</dbReference>
<feature type="domain" description="YdgH/BhsA/McbA-like" evidence="3">
    <location>
        <begin position="38"/>
        <end position="94"/>
    </location>
</feature>
<dbReference type="Pfam" id="PF07338">
    <property type="entry name" value="YdgH_BhsA-like"/>
    <property type="match status" value="1"/>
</dbReference>
<name>A0A3S5F133_SERRU</name>